<keyword evidence="3 5" id="KW-0687">Ribonucleoprotein</keyword>
<accession>A0A1F4UCU2</accession>
<evidence type="ECO:0000256" key="1">
    <source>
        <dbReference type="ARBA" id="ARBA00006227"/>
    </source>
</evidence>
<dbReference type="HAMAP" id="MF_01366">
    <property type="entry name" value="Ribosomal_uL13"/>
    <property type="match status" value="1"/>
</dbReference>
<dbReference type="InterPro" id="IPR005822">
    <property type="entry name" value="Ribosomal_uL13"/>
</dbReference>
<reference evidence="6 7" key="1">
    <citation type="journal article" date="2016" name="Nat. Commun.">
        <title>Thousands of microbial genomes shed light on interconnected biogeochemical processes in an aquifer system.</title>
        <authorList>
            <person name="Anantharaman K."/>
            <person name="Brown C.T."/>
            <person name="Hug L.A."/>
            <person name="Sharon I."/>
            <person name="Castelle C.J."/>
            <person name="Probst A.J."/>
            <person name="Thomas B.C."/>
            <person name="Singh A."/>
            <person name="Wilkins M.J."/>
            <person name="Karaoz U."/>
            <person name="Brodie E.L."/>
            <person name="Williams K.H."/>
            <person name="Hubbard S.S."/>
            <person name="Banfield J.F."/>
        </authorList>
    </citation>
    <scope>NUCLEOTIDE SEQUENCE [LARGE SCALE GENOMIC DNA]</scope>
</reference>
<dbReference type="InterPro" id="IPR005823">
    <property type="entry name" value="Ribosomal_uL13_bac-type"/>
</dbReference>
<evidence type="ECO:0000313" key="6">
    <source>
        <dbReference type="EMBL" id="OGC42689.1"/>
    </source>
</evidence>
<dbReference type="GO" id="GO:0003735">
    <property type="term" value="F:structural constituent of ribosome"/>
    <property type="evidence" value="ECO:0007669"/>
    <property type="project" value="InterPro"/>
</dbReference>
<comment type="subunit">
    <text evidence="5">Part of the 50S ribosomal subunit.</text>
</comment>
<comment type="similarity">
    <text evidence="1 5">Belongs to the universal ribosomal protein uL13 family.</text>
</comment>
<dbReference type="Pfam" id="PF00572">
    <property type="entry name" value="Ribosomal_L13"/>
    <property type="match status" value="1"/>
</dbReference>
<dbReference type="FunFam" id="3.90.1180.10:FF:000001">
    <property type="entry name" value="50S ribosomal protein L13"/>
    <property type="match status" value="1"/>
</dbReference>
<dbReference type="InterPro" id="IPR036899">
    <property type="entry name" value="Ribosomal_uL13_sf"/>
</dbReference>
<dbReference type="PIRSF" id="PIRSF002181">
    <property type="entry name" value="Ribosomal_L13"/>
    <property type="match status" value="1"/>
</dbReference>
<dbReference type="EMBL" id="MEUM01000054">
    <property type="protein sequence ID" value="OGC42689.1"/>
    <property type="molecule type" value="Genomic_DNA"/>
</dbReference>
<dbReference type="AlphaFoldDB" id="A0A1F4UCU2"/>
<name>A0A1F4UCU2_UNCW3</name>
<dbReference type="Proteomes" id="UP000177025">
    <property type="component" value="Unassembled WGS sequence"/>
</dbReference>
<organism evidence="6 7">
    <name type="scientific">candidate division WOR-3 bacterium RBG_13_43_14</name>
    <dbReference type="NCBI Taxonomy" id="1802590"/>
    <lineage>
        <taxon>Bacteria</taxon>
        <taxon>Bacteria division WOR-3</taxon>
    </lineage>
</organism>
<dbReference type="GO" id="GO:0022625">
    <property type="term" value="C:cytosolic large ribosomal subunit"/>
    <property type="evidence" value="ECO:0007669"/>
    <property type="project" value="TreeGrafter"/>
</dbReference>
<dbReference type="PANTHER" id="PTHR11545:SF2">
    <property type="entry name" value="LARGE RIBOSOMAL SUBUNIT PROTEIN UL13M"/>
    <property type="match status" value="1"/>
</dbReference>
<keyword evidence="2 5" id="KW-0689">Ribosomal protein</keyword>
<evidence type="ECO:0000313" key="7">
    <source>
        <dbReference type="Proteomes" id="UP000177025"/>
    </source>
</evidence>
<dbReference type="GO" id="GO:0017148">
    <property type="term" value="P:negative regulation of translation"/>
    <property type="evidence" value="ECO:0007669"/>
    <property type="project" value="TreeGrafter"/>
</dbReference>
<evidence type="ECO:0000256" key="5">
    <source>
        <dbReference type="HAMAP-Rule" id="MF_01366"/>
    </source>
</evidence>
<comment type="function">
    <text evidence="5">This protein is one of the early assembly proteins of the 50S ribosomal subunit, although it is not seen to bind rRNA by itself. It is important during the early stages of 50S assembly.</text>
</comment>
<dbReference type="CDD" id="cd00392">
    <property type="entry name" value="Ribosomal_L13"/>
    <property type="match status" value="1"/>
</dbReference>
<gene>
    <name evidence="5" type="primary">rplM</name>
    <name evidence="6" type="ORF">A2Y85_08585</name>
</gene>
<sequence length="150" mass="17426">MKTKVLKKENIKRQWYIIDANEKILGRLASRIARILTGKNKSQYTPHVDCGDFVIVLNADKFRVTGKKMTDKIYYSHSFYPGGLKQISLAEMIRKHPGRAIYHAVSGMLPKNRLRDRRLTRLRIYPNGVHPHQAQGPVVINIYKEKQKEN</sequence>
<dbReference type="Gene3D" id="3.90.1180.10">
    <property type="entry name" value="Ribosomal protein L13"/>
    <property type="match status" value="1"/>
</dbReference>
<dbReference type="SUPFAM" id="SSF52161">
    <property type="entry name" value="Ribosomal protein L13"/>
    <property type="match status" value="1"/>
</dbReference>
<dbReference type="NCBIfam" id="TIGR01066">
    <property type="entry name" value="rplM_bact"/>
    <property type="match status" value="1"/>
</dbReference>
<comment type="caution">
    <text evidence="6">The sequence shown here is derived from an EMBL/GenBank/DDBJ whole genome shotgun (WGS) entry which is preliminary data.</text>
</comment>
<dbReference type="GO" id="GO:0006412">
    <property type="term" value="P:translation"/>
    <property type="evidence" value="ECO:0007669"/>
    <property type="project" value="UniProtKB-UniRule"/>
</dbReference>
<evidence type="ECO:0000256" key="3">
    <source>
        <dbReference type="ARBA" id="ARBA00023274"/>
    </source>
</evidence>
<evidence type="ECO:0000256" key="4">
    <source>
        <dbReference type="ARBA" id="ARBA00035201"/>
    </source>
</evidence>
<dbReference type="PANTHER" id="PTHR11545">
    <property type="entry name" value="RIBOSOMAL PROTEIN L13"/>
    <property type="match status" value="1"/>
</dbReference>
<protein>
    <recommendedName>
        <fullName evidence="4 5">Large ribosomal subunit protein uL13</fullName>
    </recommendedName>
</protein>
<dbReference type="GO" id="GO:0003729">
    <property type="term" value="F:mRNA binding"/>
    <property type="evidence" value="ECO:0007669"/>
    <property type="project" value="TreeGrafter"/>
</dbReference>
<proteinExistence type="inferred from homology"/>
<evidence type="ECO:0000256" key="2">
    <source>
        <dbReference type="ARBA" id="ARBA00022980"/>
    </source>
</evidence>